<reference evidence="3 4" key="1">
    <citation type="journal article" date="2019" name="Nat. Ecol. Evol.">
        <title>Megaphylogeny resolves global patterns of mushroom evolution.</title>
        <authorList>
            <person name="Varga T."/>
            <person name="Krizsan K."/>
            <person name="Foldi C."/>
            <person name="Dima B."/>
            <person name="Sanchez-Garcia M."/>
            <person name="Sanchez-Ramirez S."/>
            <person name="Szollosi G.J."/>
            <person name="Szarkandi J.G."/>
            <person name="Papp V."/>
            <person name="Albert L."/>
            <person name="Andreopoulos W."/>
            <person name="Angelini C."/>
            <person name="Antonin V."/>
            <person name="Barry K.W."/>
            <person name="Bougher N.L."/>
            <person name="Buchanan P."/>
            <person name="Buyck B."/>
            <person name="Bense V."/>
            <person name="Catcheside P."/>
            <person name="Chovatia M."/>
            <person name="Cooper J."/>
            <person name="Damon W."/>
            <person name="Desjardin D."/>
            <person name="Finy P."/>
            <person name="Geml J."/>
            <person name="Haridas S."/>
            <person name="Hughes K."/>
            <person name="Justo A."/>
            <person name="Karasinski D."/>
            <person name="Kautmanova I."/>
            <person name="Kiss B."/>
            <person name="Kocsube S."/>
            <person name="Kotiranta H."/>
            <person name="LaButti K.M."/>
            <person name="Lechner B.E."/>
            <person name="Liimatainen K."/>
            <person name="Lipzen A."/>
            <person name="Lukacs Z."/>
            <person name="Mihaltcheva S."/>
            <person name="Morgado L.N."/>
            <person name="Niskanen T."/>
            <person name="Noordeloos M.E."/>
            <person name="Ohm R.A."/>
            <person name="Ortiz-Santana B."/>
            <person name="Ovrebo C."/>
            <person name="Racz N."/>
            <person name="Riley R."/>
            <person name="Savchenko A."/>
            <person name="Shiryaev A."/>
            <person name="Soop K."/>
            <person name="Spirin V."/>
            <person name="Szebenyi C."/>
            <person name="Tomsovsky M."/>
            <person name="Tulloss R.E."/>
            <person name="Uehling J."/>
            <person name="Grigoriev I.V."/>
            <person name="Vagvolgyi C."/>
            <person name="Papp T."/>
            <person name="Martin F.M."/>
            <person name="Miettinen O."/>
            <person name="Hibbett D.S."/>
            <person name="Nagy L.G."/>
        </authorList>
    </citation>
    <scope>NUCLEOTIDE SEQUENCE [LARGE SCALE GENOMIC DNA]</scope>
    <source>
        <strain evidence="3 4">OMC1185</strain>
    </source>
</reference>
<evidence type="ECO:0000313" key="3">
    <source>
        <dbReference type="EMBL" id="TFK54160.1"/>
    </source>
</evidence>
<feature type="signal peptide" evidence="2">
    <location>
        <begin position="1"/>
        <end position="23"/>
    </location>
</feature>
<feature type="region of interest" description="Disordered" evidence="1">
    <location>
        <begin position="43"/>
        <end position="91"/>
    </location>
</feature>
<dbReference type="STRING" id="5364.A0A5C3NA17"/>
<feature type="compositionally biased region" description="Polar residues" evidence="1">
    <location>
        <begin position="493"/>
        <end position="502"/>
    </location>
</feature>
<keyword evidence="2" id="KW-0732">Signal</keyword>
<feature type="region of interest" description="Disordered" evidence="1">
    <location>
        <begin position="176"/>
        <end position="505"/>
    </location>
</feature>
<dbReference type="Proteomes" id="UP000305948">
    <property type="component" value="Unassembled WGS sequence"/>
</dbReference>
<feature type="compositionally biased region" description="Gly residues" evidence="1">
    <location>
        <begin position="217"/>
        <end position="228"/>
    </location>
</feature>
<feature type="compositionally biased region" description="Gly residues" evidence="1">
    <location>
        <begin position="438"/>
        <end position="448"/>
    </location>
</feature>
<gene>
    <name evidence="3" type="ORF">OE88DRAFT_1159321</name>
</gene>
<feature type="compositionally biased region" description="Low complexity" evidence="1">
    <location>
        <begin position="303"/>
        <end position="355"/>
    </location>
</feature>
<evidence type="ECO:0000313" key="4">
    <source>
        <dbReference type="Proteomes" id="UP000305948"/>
    </source>
</evidence>
<sequence length="524" mass="51949">MMLSHHRLLAISCLLASLTPVLAVPSPSHHAVEFHAKHRYPTRQVNGLPEPNVTGSLLSAPGKSDVTSNLPPSPVKLDSEPSATPTLPPPPVQSGMVVSDISFNMSSSIGDLADNHTKIAANLCVILGVNYTDPAANFTQVVTNQTQAPEHIGRSVFLRLLCKCITSQNGTMPDTCNPVGDVPEDIPPLLYNADIGGRPNRHPNQGGNDGTTSGQGTQAGSGTSGGSTKGAPSHGAGPDDGNRGGSIQPGAPYSNGPHIGANGGSHPPPGNNGKPGARPESQAQPVDSSKGDTRTEGQAQPTNASNGNSQPQPQPQTNQNASGNADGSSSPSGTSQTQPSASSQPQTQPQANQNTKGNADGSSTPSGNTQAQSSTSPQPQPQAAVASKPNDQSPSNQNGANASSNTSNTNGQSGAASSSSPSSGSGNGGSTVTSGSNNGNGSGSGSGNDNGPAPAFALPIKLPKVPGAPATPLSGDGNGVNVPNPADALPANVNGQPPNGGTPSKICARASVDANACADADASV</sequence>
<feature type="compositionally biased region" description="Low complexity" evidence="1">
    <location>
        <begin position="370"/>
        <end position="437"/>
    </location>
</feature>
<name>A0A5C3NA17_9AGAM</name>
<evidence type="ECO:0000256" key="2">
    <source>
        <dbReference type="SAM" id="SignalP"/>
    </source>
</evidence>
<feature type="chain" id="PRO_5023149366" evidence="2">
    <location>
        <begin position="24"/>
        <end position="524"/>
    </location>
</feature>
<keyword evidence="4" id="KW-1185">Reference proteome</keyword>
<dbReference type="EMBL" id="ML213506">
    <property type="protein sequence ID" value="TFK54160.1"/>
    <property type="molecule type" value="Genomic_DNA"/>
</dbReference>
<protein>
    <submittedName>
        <fullName evidence="3">Uncharacterized protein</fullName>
    </submittedName>
</protein>
<dbReference type="OrthoDB" id="10625658at2759"/>
<accession>A0A5C3NA17</accession>
<evidence type="ECO:0000256" key="1">
    <source>
        <dbReference type="SAM" id="MobiDB-lite"/>
    </source>
</evidence>
<feature type="compositionally biased region" description="Polar residues" evidence="1">
    <location>
        <begin position="356"/>
        <end position="369"/>
    </location>
</feature>
<proteinExistence type="predicted"/>
<organism evidence="3 4">
    <name type="scientific">Heliocybe sulcata</name>
    <dbReference type="NCBI Taxonomy" id="5364"/>
    <lineage>
        <taxon>Eukaryota</taxon>
        <taxon>Fungi</taxon>
        <taxon>Dikarya</taxon>
        <taxon>Basidiomycota</taxon>
        <taxon>Agaricomycotina</taxon>
        <taxon>Agaricomycetes</taxon>
        <taxon>Gloeophyllales</taxon>
        <taxon>Gloeophyllaceae</taxon>
        <taxon>Heliocybe</taxon>
    </lineage>
</organism>
<dbReference type="AlphaFoldDB" id="A0A5C3NA17"/>